<feature type="compositionally biased region" description="Pro residues" evidence="1">
    <location>
        <begin position="88"/>
        <end position="97"/>
    </location>
</feature>
<organism evidence="2 3">
    <name type="scientific">Mauremys mutica</name>
    <name type="common">yellowpond turtle</name>
    <dbReference type="NCBI Taxonomy" id="74926"/>
    <lineage>
        <taxon>Eukaryota</taxon>
        <taxon>Metazoa</taxon>
        <taxon>Chordata</taxon>
        <taxon>Craniata</taxon>
        <taxon>Vertebrata</taxon>
        <taxon>Euteleostomi</taxon>
        <taxon>Archelosauria</taxon>
        <taxon>Testudinata</taxon>
        <taxon>Testudines</taxon>
        <taxon>Cryptodira</taxon>
        <taxon>Durocryptodira</taxon>
        <taxon>Testudinoidea</taxon>
        <taxon>Geoemydidae</taxon>
        <taxon>Geoemydinae</taxon>
        <taxon>Mauremys</taxon>
    </lineage>
</organism>
<proteinExistence type="predicted"/>
<reference evidence="2" key="1">
    <citation type="submission" date="2021-09" db="EMBL/GenBank/DDBJ databases">
        <title>The genome of Mauremys mutica provides insights into the evolution of semi-aquatic lifestyle.</title>
        <authorList>
            <person name="Gong S."/>
            <person name="Gao Y."/>
        </authorList>
    </citation>
    <scope>NUCLEOTIDE SEQUENCE</scope>
    <source>
        <strain evidence="2">MM-2020</strain>
        <tissue evidence="2">Muscle</tissue>
    </source>
</reference>
<evidence type="ECO:0000313" key="2">
    <source>
        <dbReference type="EMBL" id="KAH1179798.1"/>
    </source>
</evidence>
<sequence>MAAQPLPGWDMGAWEPTRYPRGAGTRQCPGSPQGLSDQPSQRPLPSPGLQELQAAEGKPQSIRAGSIKSGTTGATTPPPNTMSGSLPPAAPPSWPEPSPRHGARRAGAKQQFGQRLVWSLP</sequence>
<evidence type="ECO:0000256" key="1">
    <source>
        <dbReference type="SAM" id="MobiDB-lite"/>
    </source>
</evidence>
<feature type="compositionally biased region" description="Polar residues" evidence="1">
    <location>
        <begin position="28"/>
        <end position="43"/>
    </location>
</feature>
<protein>
    <submittedName>
        <fullName evidence="2">Uncharacterized protein</fullName>
    </submittedName>
</protein>
<dbReference type="Proteomes" id="UP000827986">
    <property type="component" value="Unassembled WGS sequence"/>
</dbReference>
<comment type="caution">
    <text evidence="2">The sequence shown here is derived from an EMBL/GenBank/DDBJ whole genome shotgun (WGS) entry which is preliminary data.</text>
</comment>
<feature type="region of interest" description="Disordered" evidence="1">
    <location>
        <begin position="1"/>
        <end position="121"/>
    </location>
</feature>
<gene>
    <name evidence="2" type="ORF">KIL84_005848</name>
</gene>
<dbReference type="AlphaFoldDB" id="A0A9D3XI70"/>
<evidence type="ECO:0000313" key="3">
    <source>
        <dbReference type="Proteomes" id="UP000827986"/>
    </source>
</evidence>
<name>A0A9D3XI70_9SAUR</name>
<keyword evidence="3" id="KW-1185">Reference proteome</keyword>
<accession>A0A9D3XI70</accession>
<dbReference type="EMBL" id="JAHDVG010000471">
    <property type="protein sequence ID" value="KAH1179798.1"/>
    <property type="molecule type" value="Genomic_DNA"/>
</dbReference>